<feature type="transmembrane region" description="Helical" evidence="7">
    <location>
        <begin position="18"/>
        <end position="36"/>
    </location>
</feature>
<dbReference type="AlphaFoldDB" id="A0AA90PJP5"/>
<evidence type="ECO:0000256" key="5">
    <source>
        <dbReference type="ARBA" id="ARBA00022989"/>
    </source>
</evidence>
<dbReference type="Pfam" id="PF21088">
    <property type="entry name" value="MS_channel_1st"/>
    <property type="match status" value="1"/>
</dbReference>
<evidence type="ECO:0000259" key="9">
    <source>
        <dbReference type="Pfam" id="PF21082"/>
    </source>
</evidence>
<evidence type="ECO:0000313" key="11">
    <source>
        <dbReference type="EMBL" id="MDO7253237.1"/>
    </source>
</evidence>
<keyword evidence="3" id="KW-1003">Cell membrane</keyword>
<evidence type="ECO:0000256" key="2">
    <source>
        <dbReference type="ARBA" id="ARBA00008017"/>
    </source>
</evidence>
<dbReference type="Pfam" id="PF00924">
    <property type="entry name" value="MS_channel_2nd"/>
    <property type="match status" value="1"/>
</dbReference>
<comment type="similarity">
    <text evidence="2">Belongs to the MscS (TC 1.A.23) family.</text>
</comment>
<sequence length="275" mass="30515">MNRFLDFLEIALPFTESFFLLLLKAGFIFVVGLFLAHFARKKIAKVISKKDEILGNFTSQVASIAILIITIVTILANLGVQIGSILAVLGTAGVAIALALKDSLSSIAGGIILIVLRPFRKNDTIELGSITGNVEGINLFNTMIRMPDDKLAILPNRNVVNANIINCTDSHKRRIEWVFGVKYDNDIEEIRNIIKDVIAKMDKVDLSIAPFIGVTDFGQNSLNFTIRIWAKLQDNVFGIRSELIENTKIALDKKNIQIPPQKLDITILSQIKDEK</sequence>
<evidence type="ECO:0000313" key="12">
    <source>
        <dbReference type="EMBL" id="MDP2539161.1"/>
    </source>
</evidence>
<reference evidence="12 14" key="1">
    <citation type="submission" date="2023-07" db="EMBL/GenBank/DDBJ databases">
        <title>Unpublished Manusciprt.</title>
        <authorList>
            <person name="Aydin F."/>
            <person name="Tarhane S."/>
            <person name="Saticioglu I.B."/>
            <person name="Karakaya E."/>
            <person name="Abay S."/>
            <person name="Guran O."/>
            <person name="Bozkurt E."/>
            <person name="Uzum N."/>
            <person name="Olgun K."/>
            <person name="Jablonski D."/>
        </authorList>
    </citation>
    <scope>NUCLEOTIDE SEQUENCE</scope>
    <source>
        <strain evidence="14">faydin-H75</strain>
        <strain evidence="12">Faydin-H76</strain>
    </source>
</reference>
<reference evidence="11" key="2">
    <citation type="submission" date="2023-07" db="EMBL/GenBank/DDBJ databases">
        <authorList>
            <person name="Aydin F."/>
            <person name="Tarhane S."/>
            <person name="Saticioglu I.B."/>
            <person name="Karakaya E."/>
            <person name="Abay S."/>
            <person name="Guran O."/>
            <person name="Bozkurt E."/>
            <person name="Uzum N."/>
            <person name="Olgun K."/>
            <person name="Jablonski D."/>
        </authorList>
    </citation>
    <scope>NUCLEOTIDE SEQUENCE</scope>
    <source>
        <strain evidence="11">Faydin-H75</strain>
    </source>
</reference>
<dbReference type="InterPro" id="IPR023408">
    <property type="entry name" value="MscS_beta-dom_sf"/>
</dbReference>
<dbReference type="EMBL" id="JAUYZK010000006">
    <property type="protein sequence ID" value="MDP2539161.1"/>
    <property type="molecule type" value="Genomic_DNA"/>
</dbReference>
<dbReference type="SUPFAM" id="SSF82861">
    <property type="entry name" value="Mechanosensitive channel protein MscS (YggB), transmembrane region"/>
    <property type="match status" value="1"/>
</dbReference>
<evidence type="ECO:0000259" key="10">
    <source>
        <dbReference type="Pfam" id="PF21088"/>
    </source>
</evidence>
<dbReference type="GO" id="GO:0005886">
    <property type="term" value="C:plasma membrane"/>
    <property type="evidence" value="ECO:0007669"/>
    <property type="project" value="UniProtKB-SubCell"/>
</dbReference>
<keyword evidence="5 7" id="KW-1133">Transmembrane helix</keyword>
<gene>
    <name evidence="11" type="ORF">Q5I04_04855</name>
    <name evidence="12" type="ORF">Q5I06_05170</name>
</gene>
<accession>A0AA90PJP5</accession>
<feature type="domain" description="Mechanosensitive ion channel MscS" evidence="8">
    <location>
        <begin position="102"/>
        <end position="168"/>
    </location>
</feature>
<dbReference type="InterPro" id="IPR011014">
    <property type="entry name" value="MscS_channel_TM-2"/>
</dbReference>
<evidence type="ECO:0000313" key="13">
    <source>
        <dbReference type="Proteomes" id="UP001177258"/>
    </source>
</evidence>
<dbReference type="InterPro" id="IPR045275">
    <property type="entry name" value="MscS_archaea/bacteria_type"/>
</dbReference>
<dbReference type="RefSeq" id="WP_305517082.1">
    <property type="nucleotide sequence ID" value="NZ_JAUPEV010000006.1"/>
</dbReference>
<protein>
    <submittedName>
        <fullName evidence="12">Mechanosensitive ion channel family protein</fullName>
    </submittedName>
</protein>
<keyword evidence="6 7" id="KW-0472">Membrane</keyword>
<dbReference type="Proteomes" id="UP001177258">
    <property type="component" value="Unassembled WGS sequence"/>
</dbReference>
<evidence type="ECO:0000256" key="3">
    <source>
        <dbReference type="ARBA" id="ARBA00022475"/>
    </source>
</evidence>
<comment type="subcellular location">
    <subcellularLocation>
        <location evidence="1">Cell membrane</location>
        <topology evidence="1">Multi-pass membrane protein</topology>
    </subcellularLocation>
</comment>
<evidence type="ECO:0000256" key="1">
    <source>
        <dbReference type="ARBA" id="ARBA00004651"/>
    </source>
</evidence>
<dbReference type="InterPro" id="IPR011066">
    <property type="entry name" value="MscS_channel_C_sf"/>
</dbReference>
<dbReference type="Gene3D" id="1.10.287.1260">
    <property type="match status" value="1"/>
</dbReference>
<dbReference type="InterPro" id="IPR049278">
    <property type="entry name" value="MS_channel_C"/>
</dbReference>
<keyword evidence="4 7" id="KW-0812">Transmembrane</keyword>
<dbReference type="SUPFAM" id="SSF50182">
    <property type="entry name" value="Sm-like ribonucleoproteins"/>
    <property type="match status" value="1"/>
</dbReference>
<dbReference type="PANTHER" id="PTHR30221">
    <property type="entry name" value="SMALL-CONDUCTANCE MECHANOSENSITIVE CHANNEL"/>
    <property type="match status" value="1"/>
</dbReference>
<evidence type="ECO:0000313" key="14">
    <source>
        <dbReference type="Proteomes" id="UP001240777"/>
    </source>
</evidence>
<dbReference type="InterPro" id="IPR010920">
    <property type="entry name" value="LSM_dom_sf"/>
</dbReference>
<dbReference type="PANTHER" id="PTHR30221:SF1">
    <property type="entry name" value="SMALL-CONDUCTANCE MECHANOSENSITIVE CHANNEL"/>
    <property type="match status" value="1"/>
</dbReference>
<keyword evidence="14" id="KW-1185">Reference proteome</keyword>
<proteinExistence type="inferred from homology"/>
<feature type="domain" description="Mechanosensitive ion channel transmembrane helices 2/3" evidence="10">
    <location>
        <begin position="62"/>
        <end position="101"/>
    </location>
</feature>
<feature type="transmembrane region" description="Helical" evidence="7">
    <location>
        <begin position="57"/>
        <end position="76"/>
    </location>
</feature>
<reference evidence="11 13" key="3">
    <citation type="journal article" date="2024" name="Syst. Appl. Microbiol.">
        <title>Helicobacter cappadocius sp. nov., from lizards: The first psychrotrophic Helicobacter species.</title>
        <authorList>
            <person name="Aydin F."/>
            <person name="Tarhane S."/>
            <person name="Karakaya E."/>
            <person name="Abay S."/>
            <person name="Kayman T."/>
            <person name="Guran O."/>
            <person name="Bozkurt E."/>
            <person name="Uzum N."/>
            <person name="Avci A."/>
            <person name="Olgun K."/>
            <person name="Jablonski D."/>
            <person name="Guran C."/>
            <person name="Burcin Saticioglu I."/>
        </authorList>
    </citation>
    <scope>NUCLEOTIDE SEQUENCE [LARGE SCALE GENOMIC DNA]</scope>
    <source>
        <strain evidence="11">Faydin-H75</strain>
        <strain evidence="13">faydin-H76</strain>
    </source>
</reference>
<feature type="domain" description="Mechanosensitive ion channel MscS C-terminal" evidence="9">
    <location>
        <begin position="175"/>
        <end position="258"/>
    </location>
</feature>
<dbReference type="Gene3D" id="3.30.70.100">
    <property type="match status" value="1"/>
</dbReference>
<evidence type="ECO:0000259" key="8">
    <source>
        <dbReference type="Pfam" id="PF00924"/>
    </source>
</evidence>
<evidence type="ECO:0000256" key="6">
    <source>
        <dbReference type="ARBA" id="ARBA00023136"/>
    </source>
</evidence>
<dbReference type="Gene3D" id="2.30.30.60">
    <property type="match status" value="1"/>
</dbReference>
<dbReference type="Proteomes" id="UP001240777">
    <property type="component" value="Unassembled WGS sequence"/>
</dbReference>
<dbReference type="InterPro" id="IPR049142">
    <property type="entry name" value="MS_channel_1st"/>
</dbReference>
<comment type="caution">
    <text evidence="12">The sequence shown here is derived from an EMBL/GenBank/DDBJ whole genome shotgun (WGS) entry which is preliminary data.</text>
</comment>
<dbReference type="EMBL" id="JAUPEV010000006">
    <property type="protein sequence ID" value="MDO7253237.1"/>
    <property type="molecule type" value="Genomic_DNA"/>
</dbReference>
<dbReference type="GO" id="GO:0008381">
    <property type="term" value="F:mechanosensitive monoatomic ion channel activity"/>
    <property type="evidence" value="ECO:0007669"/>
    <property type="project" value="InterPro"/>
</dbReference>
<evidence type="ECO:0000256" key="4">
    <source>
        <dbReference type="ARBA" id="ARBA00022692"/>
    </source>
</evidence>
<name>A0AA90PJP5_9HELI</name>
<organism evidence="12 13">
    <name type="scientific">Helicobacter cappadocius</name>
    <dbReference type="NCBI Taxonomy" id="3063998"/>
    <lineage>
        <taxon>Bacteria</taxon>
        <taxon>Pseudomonadati</taxon>
        <taxon>Campylobacterota</taxon>
        <taxon>Epsilonproteobacteria</taxon>
        <taxon>Campylobacterales</taxon>
        <taxon>Helicobacteraceae</taxon>
        <taxon>Helicobacter</taxon>
    </lineage>
</organism>
<dbReference type="SUPFAM" id="SSF82689">
    <property type="entry name" value="Mechanosensitive channel protein MscS (YggB), C-terminal domain"/>
    <property type="match status" value="1"/>
</dbReference>
<dbReference type="InterPro" id="IPR006685">
    <property type="entry name" value="MscS_channel_2nd"/>
</dbReference>
<evidence type="ECO:0000256" key="7">
    <source>
        <dbReference type="SAM" id="Phobius"/>
    </source>
</evidence>
<dbReference type="Pfam" id="PF21082">
    <property type="entry name" value="MS_channel_3rd"/>
    <property type="match status" value="1"/>
</dbReference>